<evidence type="ECO:0000259" key="1">
    <source>
        <dbReference type="Pfam" id="PF00456"/>
    </source>
</evidence>
<evidence type="ECO:0000313" key="3">
    <source>
        <dbReference type="Proteomes" id="UP000028411"/>
    </source>
</evidence>
<feature type="domain" description="Transketolase N-terminal" evidence="1">
    <location>
        <begin position="17"/>
        <end position="259"/>
    </location>
</feature>
<reference evidence="2 3" key="1">
    <citation type="submission" date="2014-02" db="EMBL/GenBank/DDBJ databases">
        <title>Whole genome sequence of Sphingobium chlorophenolicum NBRC 16172.</title>
        <authorList>
            <person name="Gan H.M."/>
            <person name="Gan H.Y."/>
            <person name="Chew T.H."/>
            <person name="Savka M.A."/>
        </authorList>
    </citation>
    <scope>NUCLEOTIDE SEQUENCE [LARGE SCALE GENOMIC DNA]</scope>
    <source>
        <strain evidence="2 3">NBRC 16172</strain>
    </source>
</reference>
<dbReference type="AlphaFoldDB" id="A0A081RGN7"/>
<dbReference type="RefSeq" id="WP_051749644.1">
    <property type="nucleotide sequence ID" value="NZ_JFHR01000011.1"/>
</dbReference>
<comment type="caution">
    <text evidence="2">The sequence shown here is derived from an EMBL/GenBank/DDBJ whole genome shotgun (WGS) entry which is preliminary data.</text>
</comment>
<dbReference type="SUPFAM" id="SSF52518">
    <property type="entry name" value="Thiamin diphosphate-binding fold (THDP-binding)"/>
    <property type="match status" value="1"/>
</dbReference>
<dbReference type="OrthoDB" id="8732661at2"/>
<dbReference type="Pfam" id="PF00456">
    <property type="entry name" value="Transketolase_N"/>
    <property type="match status" value="1"/>
</dbReference>
<sequence length="282" mass="30822">MREAPFVAAKPQDTYLLAQRIREQALRMVTRAKASHVGSALSIADIMAVLYGRALRVDPDAPRHPERDRFILSKGHACVAVYAALAETRFIERASLETYGVNGSILMAHISHKVPGAEFSTGALGHGLPFGTGKALAGKRREASWRTVVLTSDGEWGEGSNWEAALFAAHHNLDNLICILDYNKLQSLKTVDETLRLEPLHSKFEAFGWAVREVDGHDHGALADALEGAPWEAGKPMMLIAHTIKGKGVSFMENKVEWHYRNPTPELLEVALAEIAGANSDA</sequence>
<dbReference type="InterPro" id="IPR029061">
    <property type="entry name" value="THDP-binding"/>
</dbReference>
<proteinExistence type="predicted"/>
<dbReference type="PATRIC" id="fig|46429.4.peg.1392"/>
<name>A0A081RGN7_SPHCR</name>
<protein>
    <submittedName>
        <fullName evidence="2">Transketolase</fullName>
    </submittedName>
</protein>
<accession>A0A081RGN7</accession>
<evidence type="ECO:0000313" key="2">
    <source>
        <dbReference type="EMBL" id="KEQ54360.1"/>
    </source>
</evidence>
<dbReference type="PANTHER" id="PTHR47514">
    <property type="entry name" value="TRANSKETOLASE N-TERMINAL SECTION-RELATED"/>
    <property type="match status" value="1"/>
</dbReference>
<dbReference type="PANTHER" id="PTHR47514:SF2">
    <property type="entry name" value="TRANSKETOLASE"/>
    <property type="match status" value="1"/>
</dbReference>
<dbReference type="eggNOG" id="COG3959">
    <property type="taxonomic scope" value="Bacteria"/>
</dbReference>
<dbReference type="Gene3D" id="3.40.50.970">
    <property type="match status" value="1"/>
</dbReference>
<dbReference type="Proteomes" id="UP000028411">
    <property type="component" value="Unassembled WGS sequence"/>
</dbReference>
<dbReference type="EMBL" id="JFHR01000011">
    <property type="protein sequence ID" value="KEQ54360.1"/>
    <property type="molecule type" value="Genomic_DNA"/>
</dbReference>
<organism evidence="2 3">
    <name type="scientific">Sphingobium chlorophenolicum</name>
    <dbReference type="NCBI Taxonomy" id="46429"/>
    <lineage>
        <taxon>Bacteria</taxon>
        <taxon>Pseudomonadati</taxon>
        <taxon>Pseudomonadota</taxon>
        <taxon>Alphaproteobacteria</taxon>
        <taxon>Sphingomonadales</taxon>
        <taxon>Sphingomonadaceae</taxon>
        <taxon>Sphingobium</taxon>
    </lineage>
</organism>
<dbReference type="InterPro" id="IPR005474">
    <property type="entry name" value="Transketolase_N"/>
</dbReference>
<dbReference type="CDD" id="cd02012">
    <property type="entry name" value="TPP_TK"/>
    <property type="match status" value="1"/>
</dbReference>
<gene>
    <name evidence="2" type="ORF">BV95_01425</name>
</gene>